<feature type="signal peptide" evidence="1">
    <location>
        <begin position="1"/>
        <end position="36"/>
    </location>
</feature>
<dbReference type="CDD" id="cd00257">
    <property type="entry name" value="beta-trefoil_FSCN-like"/>
    <property type="match status" value="1"/>
</dbReference>
<dbReference type="Proteomes" id="UP000553957">
    <property type="component" value="Unassembled WGS sequence"/>
</dbReference>
<dbReference type="EMBL" id="JACHKF010000001">
    <property type="protein sequence ID" value="MBB6568296.1"/>
    <property type="molecule type" value="Genomic_DNA"/>
</dbReference>
<dbReference type="InterPro" id="IPR013780">
    <property type="entry name" value="Glyco_hydro_b"/>
</dbReference>
<protein>
    <submittedName>
        <fullName evidence="4">Glycoside hydrolase</fullName>
    </submittedName>
</protein>
<dbReference type="GO" id="GO:0004560">
    <property type="term" value="F:alpha-L-fucosidase activity"/>
    <property type="evidence" value="ECO:0007669"/>
    <property type="project" value="TreeGrafter"/>
</dbReference>
<evidence type="ECO:0000259" key="2">
    <source>
        <dbReference type="Pfam" id="PF22124"/>
    </source>
</evidence>
<evidence type="ECO:0000256" key="1">
    <source>
        <dbReference type="SAM" id="SignalP"/>
    </source>
</evidence>
<reference evidence="4 5" key="1">
    <citation type="submission" date="2020-05" db="EMBL/GenBank/DDBJ databases">
        <title>Genome sequence of Kribbella sandramycini ATCC 39419.</title>
        <authorList>
            <person name="Maclea K.S."/>
            <person name="Fair J.L."/>
        </authorList>
    </citation>
    <scope>NUCLEOTIDE SEQUENCE [LARGE SCALE GENOMIC DNA]</scope>
    <source>
        <strain evidence="4 5">ATCC 39419</strain>
    </source>
</reference>
<accession>A0A7Y4NX61</accession>
<feature type="domain" description="Glycosyl hydrolase family 95 catalytic" evidence="2">
    <location>
        <begin position="351"/>
        <end position="538"/>
    </location>
</feature>
<feature type="chain" id="PRO_5036406833" evidence="1">
    <location>
        <begin position="37"/>
        <end position="935"/>
    </location>
</feature>
<dbReference type="InterPro" id="IPR054363">
    <property type="entry name" value="GH95_cat"/>
</dbReference>
<dbReference type="EMBL" id="JABJRC010000001">
    <property type="protein sequence ID" value="NOL39111.1"/>
    <property type="molecule type" value="Genomic_DNA"/>
</dbReference>
<proteinExistence type="predicted"/>
<dbReference type="Gene3D" id="2.60.40.1180">
    <property type="entry name" value="Golgi alpha-mannosidase II"/>
    <property type="match status" value="1"/>
</dbReference>
<dbReference type="PANTHER" id="PTHR31084">
    <property type="entry name" value="ALPHA-L-FUCOSIDASE 2"/>
    <property type="match status" value="1"/>
</dbReference>
<dbReference type="RefSeq" id="WP_171670630.1">
    <property type="nucleotide sequence ID" value="NZ_BAAAGT010000007.1"/>
</dbReference>
<evidence type="ECO:0000313" key="5">
    <source>
        <dbReference type="Proteomes" id="UP000534306"/>
    </source>
</evidence>
<sequence>MHFPVRSRLPKIRPKLRILLCLALTASVLSAPSAQAAPGTTAWRDGAFAVDTPNVVRRSDVVLQRPNPAPADSLPLGNGALGAAVWAAGGFTAQLNRTDTFPDRKSLGHLVIPGLSRLTGAADFTAKLDLYDGMLRQSGGGMTATVFIRADTQQLVVDVTGADPNSTQTAQVKLWSGRAPQARAVGGTAALAETWIDNNGAGASGRTFGSLAGISAGGRNVVASTPDNLTAQVSFQPNANGSFRVVVAAPAWTGGDSLATTNSVLSGALQGEVRAAHLQWWHNYWSSAGLIKITSPDGTGDYVENLRTIFLYASAAQSRGVLPGSQAGVADLFTFSQDKRDWYPAGYWFWNLRMQVAANLAAGLPALNDPMFRLYRDNLDAIAAWTSAHMPGKQGLCVPETMRFNGNGTYNGGNDNASCDSTIPPMWNSLNVTTGAEVGLWVWEHYRMTDDRAFLQAQYPLIKGAAQFLLSHATTGADGKLHTRSNAHETQWDVTNPATDVAAMQSFFPVAVRAAQLLNVDAALVNQLNAAIPKLQTLPRTDTATQQQLLTPADDANGTTMIGPSTQPAAQRRNFENIGLEAVWPFNLIGDNSALGRRTYTARSYVNSHTWSYDALHAARLGMAGEVKTALLAAIRQFQVYPSGMASFTAQQASEPYIEHSGVLAIAVPEALAQDYDGLLRIAPAWPSDWTGEGTVAIGHKSKVHVQVSGGTPTTVAISSGADQQLAVRSPWPGQNVTVLDGRTRAVVVPAQSSTTFTIPAQAGRSYLVEKTGSAVQPFEALTGTPATVARRYDRVSIGLPKATPGTGTISLRARANGRYVTAGTGTPLIANSTTIDTAQQFEMADLGNGNVSLKAKANGLYVAADNAGAAPLLAKNAAVGSWETFQLIRNGDGTVSFRAQVNNNLVCAENAGAAALIANRAAIGPWEQFDLINN</sequence>
<keyword evidence="1" id="KW-0732">Signal</keyword>
<organism evidence="4 5">
    <name type="scientific">Kribbella sandramycini</name>
    <dbReference type="NCBI Taxonomy" id="60450"/>
    <lineage>
        <taxon>Bacteria</taxon>
        <taxon>Bacillati</taxon>
        <taxon>Actinomycetota</taxon>
        <taxon>Actinomycetes</taxon>
        <taxon>Propionibacteriales</taxon>
        <taxon>Kribbellaceae</taxon>
        <taxon>Kribbella</taxon>
    </lineage>
</organism>
<dbReference type="SUPFAM" id="SSF48208">
    <property type="entry name" value="Six-hairpin glycosidases"/>
    <property type="match status" value="1"/>
</dbReference>
<name>A0A7Y4NX61_9ACTN</name>
<dbReference type="AlphaFoldDB" id="A0A7Y4NX61"/>
<dbReference type="Pfam" id="PF22124">
    <property type="entry name" value="Glyco_hydro_95_cat"/>
    <property type="match status" value="1"/>
</dbReference>
<evidence type="ECO:0000313" key="6">
    <source>
        <dbReference type="Proteomes" id="UP000553957"/>
    </source>
</evidence>
<keyword evidence="5" id="KW-1185">Reference proteome</keyword>
<dbReference type="GO" id="GO:0005975">
    <property type="term" value="P:carbohydrate metabolic process"/>
    <property type="evidence" value="ECO:0007669"/>
    <property type="project" value="InterPro"/>
</dbReference>
<dbReference type="InterPro" id="IPR008928">
    <property type="entry name" value="6-hairpin_glycosidase_sf"/>
</dbReference>
<comment type="caution">
    <text evidence="4">The sequence shown here is derived from an EMBL/GenBank/DDBJ whole genome shotgun (WGS) entry which is preliminary data.</text>
</comment>
<dbReference type="InterPro" id="IPR008999">
    <property type="entry name" value="Actin-crosslinking"/>
</dbReference>
<gene>
    <name evidence="3" type="ORF">HNR71_003933</name>
    <name evidence="4" type="ORF">HPO96_02520</name>
</gene>
<keyword evidence="4" id="KW-0378">Hydrolase</keyword>
<dbReference type="PANTHER" id="PTHR31084:SF0">
    <property type="entry name" value="ALPHA-L-FUCOSIDASE 2"/>
    <property type="match status" value="1"/>
</dbReference>
<evidence type="ECO:0000313" key="3">
    <source>
        <dbReference type="EMBL" id="MBB6568296.1"/>
    </source>
</evidence>
<reference evidence="3 6" key="2">
    <citation type="submission" date="2020-08" db="EMBL/GenBank/DDBJ databases">
        <title>Sequencing the genomes of 1000 actinobacteria strains.</title>
        <authorList>
            <person name="Klenk H.-P."/>
        </authorList>
    </citation>
    <scope>NUCLEOTIDE SEQUENCE [LARGE SCALE GENOMIC DNA]</scope>
    <source>
        <strain evidence="3 6">DSM 15626</strain>
    </source>
</reference>
<evidence type="ECO:0000313" key="4">
    <source>
        <dbReference type="EMBL" id="NOL39111.1"/>
    </source>
</evidence>
<dbReference type="Proteomes" id="UP000534306">
    <property type="component" value="Unassembled WGS sequence"/>
</dbReference>
<dbReference type="InterPro" id="IPR012341">
    <property type="entry name" value="6hp_glycosidase-like_sf"/>
</dbReference>
<dbReference type="SUPFAM" id="SSF50405">
    <property type="entry name" value="Actin-crosslinking proteins"/>
    <property type="match status" value="1"/>
</dbReference>
<dbReference type="Gene3D" id="1.50.10.10">
    <property type="match status" value="1"/>
</dbReference>
<dbReference type="Gene3D" id="2.80.10.50">
    <property type="match status" value="1"/>
</dbReference>